<evidence type="ECO:0000313" key="1">
    <source>
        <dbReference type="EMBL" id="KAJ9477303.1"/>
    </source>
</evidence>
<reference evidence="1" key="1">
    <citation type="submission" date="2015-06" db="EMBL/GenBank/DDBJ databases">
        <authorList>
            <person name="Nguyen H."/>
        </authorList>
    </citation>
    <scope>NUCLEOTIDE SEQUENCE</scope>
    <source>
        <strain evidence="1">DAOM 180753</strain>
    </source>
</reference>
<proteinExistence type="predicted"/>
<dbReference type="EMBL" id="LACB01001722">
    <property type="protein sequence ID" value="KAJ9477303.1"/>
    <property type="molecule type" value="Genomic_DNA"/>
</dbReference>
<comment type="caution">
    <text evidence="1">The sequence shown here is derived from an EMBL/GenBank/DDBJ whole genome shotgun (WGS) entry which is preliminary data.</text>
</comment>
<gene>
    <name evidence="1" type="ORF">VN97_g13215</name>
</gene>
<accession>A0AAI9X1H1</accession>
<organism evidence="1 2">
    <name type="scientific">Penicillium thymicola</name>
    <dbReference type="NCBI Taxonomy" id="293382"/>
    <lineage>
        <taxon>Eukaryota</taxon>
        <taxon>Fungi</taxon>
        <taxon>Dikarya</taxon>
        <taxon>Ascomycota</taxon>
        <taxon>Pezizomycotina</taxon>
        <taxon>Eurotiomycetes</taxon>
        <taxon>Eurotiomycetidae</taxon>
        <taxon>Eurotiales</taxon>
        <taxon>Aspergillaceae</taxon>
        <taxon>Penicillium</taxon>
    </lineage>
</organism>
<protein>
    <submittedName>
        <fullName evidence="1">Uncharacterized protein</fullName>
    </submittedName>
</protein>
<dbReference type="AlphaFoldDB" id="A0AAI9X1H1"/>
<keyword evidence="2" id="KW-1185">Reference proteome</keyword>
<reference evidence="1" key="2">
    <citation type="journal article" date="2016" name="Fungal Biol.">
        <title>Ochratoxin A production by Penicillium thymicola.</title>
        <authorList>
            <person name="Nguyen H.D.T."/>
            <person name="McMullin D.R."/>
            <person name="Ponomareva E."/>
            <person name="Riley R."/>
            <person name="Pomraning K.R."/>
            <person name="Baker S.E."/>
            <person name="Seifert K.A."/>
        </authorList>
    </citation>
    <scope>NUCLEOTIDE SEQUENCE</scope>
    <source>
        <strain evidence="1">DAOM 180753</strain>
    </source>
</reference>
<dbReference type="Proteomes" id="UP001227192">
    <property type="component" value="Unassembled WGS sequence"/>
</dbReference>
<feature type="non-terminal residue" evidence="1">
    <location>
        <position position="1"/>
    </location>
</feature>
<name>A0AAI9X1H1_PENTH</name>
<sequence length="40" mass="4807">VIHICQLYHTLQYRQISVSYEPGIVPLRSKLKDQSCYRRN</sequence>
<evidence type="ECO:0000313" key="2">
    <source>
        <dbReference type="Proteomes" id="UP001227192"/>
    </source>
</evidence>